<dbReference type="GO" id="GO:0003824">
    <property type="term" value="F:catalytic activity"/>
    <property type="evidence" value="ECO:0007669"/>
    <property type="project" value="InterPro"/>
</dbReference>
<name>A0AAD9ZY89_9ROSI</name>
<accession>A0AAD9ZY89</accession>
<organism evidence="2 3">
    <name type="scientific">Dipteronia sinensis</name>
    <dbReference type="NCBI Taxonomy" id="43782"/>
    <lineage>
        <taxon>Eukaryota</taxon>
        <taxon>Viridiplantae</taxon>
        <taxon>Streptophyta</taxon>
        <taxon>Embryophyta</taxon>
        <taxon>Tracheophyta</taxon>
        <taxon>Spermatophyta</taxon>
        <taxon>Magnoliopsida</taxon>
        <taxon>eudicotyledons</taxon>
        <taxon>Gunneridae</taxon>
        <taxon>Pentapetalae</taxon>
        <taxon>rosids</taxon>
        <taxon>malvids</taxon>
        <taxon>Sapindales</taxon>
        <taxon>Sapindaceae</taxon>
        <taxon>Hippocastanoideae</taxon>
        <taxon>Acereae</taxon>
        <taxon>Dipteronia</taxon>
    </lineage>
</organism>
<dbReference type="SUPFAM" id="SSF56219">
    <property type="entry name" value="DNase I-like"/>
    <property type="match status" value="1"/>
</dbReference>
<gene>
    <name evidence="2" type="ORF">Dsin_026750</name>
</gene>
<proteinExistence type="predicted"/>
<evidence type="ECO:0000313" key="2">
    <source>
        <dbReference type="EMBL" id="KAK3195440.1"/>
    </source>
</evidence>
<dbReference type="Gene3D" id="3.60.10.10">
    <property type="entry name" value="Endonuclease/exonuclease/phosphatase"/>
    <property type="match status" value="1"/>
</dbReference>
<protein>
    <recommendedName>
        <fullName evidence="1">Endonuclease/exonuclease/phosphatase domain-containing protein</fullName>
    </recommendedName>
</protein>
<feature type="domain" description="Endonuclease/exonuclease/phosphatase" evidence="1">
    <location>
        <begin position="5"/>
        <end position="148"/>
    </location>
</feature>
<reference evidence="2" key="1">
    <citation type="journal article" date="2023" name="Plant J.">
        <title>Genome sequences and population genomics provide insights into the demographic history, inbreeding, and mutation load of two 'living fossil' tree species of Dipteronia.</title>
        <authorList>
            <person name="Feng Y."/>
            <person name="Comes H.P."/>
            <person name="Chen J."/>
            <person name="Zhu S."/>
            <person name="Lu R."/>
            <person name="Zhang X."/>
            <person name="Li P."/>
            <person name="Qiu J."/>
            <person name="Olsen K.M."/>
            <person name="Qiu Y."/>
        </authorList>
    </citation>
    <scope>NUCLEOTIDE SEQUENCE</scope>
    <source>
        <strain evidence="2">NBL</strain>
    </source>
</reference>
<sequence>MKILVWNTRGLGSTQAFHVLRSFQQADHPNIVFLMETKADKNLMESIHTRLGFNGKLVVECEGSCGGLCMYWTNLVDVNLFSFSRYHVDVKVLSHSGFTWRFTGFYGHPEVSQRHHAWTLLRRLHSRSDLPWLCAGDFNEILEDSEKQGGIRRPRI</sequence>
<keyword evidence="3" id="KW-1185">Reference proteome</keyword>
<dbReference type="InterPro" id="IPR005135">
    <property type="entry name" value="Endo/exonuclease/phosphatase"/>
</dbReference>
<dbReference type="PANTHER" id="PTHR35218:SF10">
    <property type="entry name" value="ENDONUCLEASE_EXONUCLEASE_PHOSPHATASE DOMAIN-CONTAINING PROTEIN"/>
    <property type="match status" value="1"/>
</dbReference>
<dbReference type="PANTHER" id="PTHR35218">
    <property type="entry name" value="RNASE H DOMAIN-CONTAINING PROTEIN"/>
    <property type="match status" value="1"/>
</dbReference>
<comment type="caution">
    <text evidence="2">The sequence shown here is derived from an EMBL/GenBank/DDBJ whole genome shotgun (WGS) entry which is preliminary data.</text>
</comment>
<dbReference type="EMBL" id="JANJYJ010000008">
    <property type="protein sequence ID" value="KAK3195440.1"/>
    <property type="molecule type" value="Genomic_DNA"/>
</dbReference>
<dbReference type="InterPro" id="IPR036691">
    <property type="entry name" value="Endo/exonu/phosph_ase_sf"/>
</dbReference>
<dbReference type="AlphaFoldDB" id="A0AAD9ZY89"/>
<evidence type="ECO:0000259" key="1">
    <source>
        <dbReference type="Pfam" id="PF03372"/>
    </source>
</evidence>
<evidence type="ECO:0000313" key="3">
    <source>
        <dbReference type="Proteomes" id="UP001281410"/>
    </source>
</evidence>
<dbReference type="Pfam" id="PF03372">
    <property type="entry name" value="Exo_endo_phos"/>
    <property type="match status" value="1"/>
</dbReference>
<dbReference type="Proteomes" id="UP001281410">
    <property type="component" value="Unassembled WGS sequence"/>
</dbReference>